<dbReference type="Pfam" id="PF00226">
    <property type="entry name" value="DnaJ"/>
    <property type="match status" value="1"/>
</dbReference>
<evidence type="ECO:0000259" key="3">
    <source>
        <dbReference type="PROSITE" id="PS50076"/>
    </source>
</evidence>
<evidence type="ECO:0000313" key="5">
    <source>
        <dbReference type="Proteomes" id="UP000005226"/>
    </source>
</evidence>
<dbReference type="CDD" id="cd06257">
    <property type="entry name" value="DnaJ"/>
    <property type="match status" value="1"/>
</dbReference>
<sequence length="210" mass="23780">VYSSQRTFCTPRSTQLLLSQMRAYSDYGPQAEPLFKSKTGYYDILEVTPASTQAQIKTAYYKQSFLFHPDRNAGSDAATARFSEISEAYTVLGNKTLRKKYDRGLLGLSDLAGTARASGKDSAGSGAKQPGTSRRSVMEPGDQKKMFDEFFKSHYHEQLRREKELRGRREEFLKKQTESFEEKKSDWMVEMGIAVMIVVTAGLLLNLRSR</sequence>
<dbReference type="InParanoid" id="H2UF16"/>
<dbReference type="OMA" id="DQFYKSH"/>
<dbReference type="Proteomes" id="UP000005226">
    <property type="component" value="Chromosome 2"/>
</dbReference>
<dbReference type="SMART" id="SM00271">
    <property type="entry name" value="DnaJ"/>
    <property type="match status" value="1"/>
</dbReference>
<keyword evidence="2" id="KW-0812">Transmembrane</keyword>
<dbReference type="STRING" id="31033.ENSTRUP00000035535"/>
<dbReference type="PANTHER" id="PTHR44873:SF1">
    <property type="entry name" value="DNAJ HOMOLOG SUBFAMILY C MEMBER 30, MITOCHONDRIAL"/>
    <property type="match status" value="1"/>
</dbReference>
<dbReference type="InterPro" id="IPR053025">
    <property type="entry name" value="Mito_ATP_Synthase-Asso"/>
</dbReference>
<feature type="domain" description="J" evidence="3">
    <location>
        <begin position="40"/>
        <end position="105"/>
    </location>
</feature>
<evidence type="ECO:0000256" key="2">
    <source>
        <dbReference type="SAM" id="Phobius"/>
    </source>
</evidence>
<feature type="region of interest" description="Disordered" evidence="1">
    <location>
        <begin position="115"/>
        <end position="139"/>
    </location>
</feature>
<dbReference type="HOGENOM" id="CLU_104327_2_0_1"/>
<keyword evidence="5" id="KW-1185">Reference proteome</keyword>
<reference evidence="4" key="2">
    <citation type="submission" date="2025-08" db="UniProtKB">
        <authorList>
            <consortium name="Ensembl"/>
        </authorList>
    </citation>
    <scope>IDENTIFICATION</scope>
</reference>
<organism evidence="4 5">
    <name type="scientific">Takifugu rubripes</name>
    <name type="common">Japanese pufferfish</name>
    <name type="synonym">Fugu rubripes</name>
    <dbReference type="NCBI Taxonomy" id="31033"/>
    <lineage>
        <taxon>Eukaryota</taxon>
        <taxon>Metazoa</taxon>
        <taxon>Chordata</taxon>
        <taxon>Craniata</taxon>
        <taxon>Vertebrata</taxon>
        <taxon>Euteleostomi</taxon>
        <taxon>Actinopterygii</taxon>
        <taxon>Neopterygii</taxon>
        <taxon>Teleostei</taxon>
        <taxon>Neoteleostei</taxon>
        <taxon>Acanthomorphata</taxon>
        <taxon>Eupercaria</taxon>
        <taxon>Tetraodontiformes</taxon>
        <taxon>Tetradontoidea</taxon>
        <taxon>Tetraodontidae</taxon>
        <taxon>Takifugu</taxon>
    </lineage>
</organism>
<evidence type="ECO:0000256" key="1">
    <source>
        <dbReference type="SAM" id="MobiDB-lite"/>
    </source>
</evidence>
<name>H2UF16_TAKRU</name>
<keyword evidence="2" id="KW-1133">Transmembrane helix</keyword>
<dbReference type="Ensembl" id="ENSTRUT00000035663.3">
    <property type="protein sequence ID" value="ENSTRUP00000035535.3"/>
    <property type="gene ID" value="ENSTRUG00000013899.3"/>
</dbReference>
<dbReference type="InterPro" id="IPR036869">
    <property type="entry name" value="J_dom_sf"/>
</dbReference>
<dbReference type="eggNOG" id="KOG0691">
    <property type="taxonomic scope" value="Eukaryota"/>
</dbReference>
<keyword evidence="2" id="KW-0472">Membrane</keyword>
<dbReference type="AlphaFoldDB" id="H2UF16"/>
<dbReference type="PRINTS" id="PR00625">
    <property type="entry name" value="JDOMAIN"/>
</dbReference>
<evidence type="ECO:0000313" key="4">
    <source>
        <dbReference type="Ensembl" id="ENSTRUP00000035535.3"/>
    </source>
</evidence>
<dbReference type="Gene3D" id="1.10.287.110">
    <property type="entry name" value="DnaJ domain"/>
    <property type="match status" value="1"/>
</dbReference>
<accession>H2UF16</accession>
<proteinExistence type="predicted"/>
<reference evidence="4" key="3">
    <citation type="submission" date="2025-09" db="UniProtKB">
        <authorList>
            <consortium name="Ensembl"/>
        </authorList>
    </citation>
    <scope>IDENTIFICATION</scope>
</reference>
<dbReference type="PANTHER" id="PTHR44873">
    <property type="entry name" value="DNAJ HOMOLOG SUBFAMILY C MEMBER 30, MITOCHONDRIAL"/>
    <property type="match status" value="1"/>
</dbReference>
<dbReference type="PROSITE" id="PS50076">
    <property type="entry name" value="DNAJ_2"/>
    <property type="match status" value="1"/>
</dbReference>
<dbReference type="InterPro" id="IPR001623">
    <property type="entry name" value="DnaJ_domain"/>
</dbReference>
<dbReference type="SUPFAM" id="SSF46565">
    <property type="entry name" value="Chaperone J-domain"/>
    <property type="match status" value="1"/>
</dbReference>
<feature type="transmembrane region" description="Helical" evidence="2">
    <location>
        <begin position="187"/>
        <end position="207"/>
    </location>
</feature>
<reference evidence="4 5" key="1">
    <citation type="journal article" date="2011" name="Genome Biol. Evol.">
        <title>Integration of the genetic map and genome assembly of fugu facilitates insights into distinct features of genome evolution in teleosts and mammals.</title>
        <authorList>
            <person name="Kai W."/>
            <person name="Kikuchi K."/>
            <person name="Tohari S."/>
            <person name="Chew A.K."/>
            <person name="Tay A."/>
            <person name="Fujiwara A."/>
            <person name="Hosoya S."/>
            <person name="Suetake H."/>
            <person name="Naruse K."/>
            <person name="Brenner S."/>
            <person name="Suzuki Y."/>
            <person name="Venkatesh B."/>
        </authorList>
    </citation>
    <scope>NUCLEOTIDE SEQUENCE [LARGE SCALE GENOMIC DNA]</scope>
</reference>
<protein>
    <recommendedName>
        <fullName evidence="3">J domain-containing protein</fullName>
    </recommendedName>
</protein>
<dbReference type="GeneTree" id="ENSGT00510000048685"/>